<organism evidence="4 5">
    <name type="scientific">Rugosimonospora acidiphila</name>
    <dbReference type="NCBI Taxonomy" id="556531"/>
    <lineage>
        <taxon>Bacteria</taxon>
        <taxon>Bacillati</taxon>
        <taxon>Actinomycetota</taxon>
        <taxon>Actinomycetes</taxon>
        <taxon>Micromonosporales</taxon>
        <taxon>Micromonosporaceae</taxon>
        <taxon>Rugosimonospora</taxon>
    </lineage>
</organism>
<dbReference type="EMBL" id="BAABJQ010000028">
    <property type="protein sequence ID" value="GAA5197093.1"/>
    <property type="molecule type" value="Genomic_DNA"/>
</dbReference>
<dbReference type="InterPro" id="IPR039448">
    <property type="entry name" value="Beta_helix"/>
</dbReference>
<name>A0ABP9SM21_9ACTN</name>
<feature type="domain" description="Carbohydrate-binding/sugar hydrolysis" evidence="3">
    <location>
        <begin position="74"/>
        <end position="226"/>
    </location>
</feature>
<keyword evidence="5" id="KW-1185">Reference proteome</keyword>
<evidence type="ECO:0000259" key="3">
    <source>
        <dbReference type="SMART" id="SM00722"/>
    </source>
</evidence>
<dbReference type="SMART" id="SM00722">
    <property type="entry name" value="CASH"/>
    <property type="match status" value="1"/>
</dbReference>
<dbReference type="InterPro" id="IPR011050">
    <property type="entry name" value="Pectin_lyase_fold/virulence"/>
</dbReference>
<dbReference type="SMART" id="SM00710">
    <property type="entry name" value="PbH1"/>
    <property type="match status" value="8"/>
</dbReference>
<accession>A0ABP9SM21</accession>
<dbReference type="SUPFAM" id="SSF51126">
    <property type="entry name" value="Pectin lyase-like"/>
    <property type="match status" value="1"/>
</dbReference>
<dbReference type="RefSeq" id="WP_345636579.1">
    <property type="nucleotide sequence ID" value="NZ_BAABJQ010000028.1"/>
</dbReference>
<protein>
    <submittedName>
        <fullName evidence="4">Right-handed parallel beta-helix repeat-containing protein</fullName>
    </submittedName>
</protein>
<dbReference type="Pfam" id="PF13229">
    <property type="entry name" value="Beta_helix"/>
    <property type="match status" value="1"/>
</dbReference>
<feature type="signal peptide" evidence="2">
    <location>
        <begin position="1"/>
        <end position="29"/>
    </location>
</feature>
<dbReference type="InterPro" id="IPR006633">
    <property type="entry name" value="Carb-bd_sugar_hydrolysis-dom"/>
</dbReference>
<gene>
    <name evidence="4" type="ORF">GCM10023322_67600</name>
</gene>
<evidence type="ECO:0000256" key="1">
    <source>
        <dbReference type="ARBA" id="ARBA00022737"/>
    </source>
</evidence>
<keyword evidence="1" id="KW-0677">Repeat</keyword>
<dbReference type="InterPro" id="IPR006626">
    <property type="entry name" value="PbH1"/>
</dbReference>
<evidence type="ECO:0000256" key="2">
    <source>
        <dbReference type="SAM" id="SignalP"/>
    </source>
</evidence>
<dbReference type="Proteomes" id="UP001501570">
    <property type="component" value="Unassembled WGS sequence"/>
</dbReference>
<dbReference type="NCBIfam" id="TIGR03804">
    <property type="entry name" value="para_beta_helix"/>
    <property type="match status" value="1"/>
</dbReference>
<keyword evidence="2" id="KW-0732">Signal</keyword>
<comment type="caution">
    <text evidence="4">The sequence shown here is derived from an EMBL/GenBank/DDBJ whole genome shotgun (WGS) entry which is preliminary data.</text>
</comment>
<sequence>MNKLKASAISAAGGVVLVSPFLGALGAQAQPLPHTVYVSTHGVITASDKGCDSAAYKSISAAVSGVDAKGTVIVCGGTFRETVSVAKAVTLQGRSGATIDATNQNNGVTITASGVTISGLTVENAIGEGILANGVSGITIAGNVVKHNDLGALPTNPVPNTYPFCAVNQGVPGDCGEGIHLMGTSNSTISGNTITGNSGGVLVSDETGPAAHNRIAGNVVTGSLTACGITIVGHNPAAAPNGVPAPSVAGVFDNDIVGNISDDNGLRGAGAGVVLATGAPGGAVYNNTVEGNVLNGNALSGVTVHSHVAGEYLNGNVIRGNQIGTNNLNGDPDFAPVIDSETTGIVVATVSPLSIEITGNLITNDHFGVWTTGPVTAKNVRANAFAGVSVQVSTN</sequence>
<proteinExistence type="predicted"/>
<dbReference type="Gene3D" id="2.160.20.10">
    <property type="entry name" value="Single-stranded right-handed beta-helix, Pectin lyase-like"/>
    <property type="match status" value="2"/>
</dbReference>
<reference evidence="5" key="1">
    <citation type="journal article" date="2019" name="Int. J. Syst. Evol. Microbiol.">
        <title>The Global Catalogue of Microorganisms (GCM) 10K type strain sequencing project: providing services to taxonomists for standard genome sequencing and annotation.</title>
        <authorList>
            <consortium name="The Broad Institute Genomics Platform"/>
            <consortium name="The Broad Institute Genome Sequencing Center for Infectious Disease"/>
            <person name="Wu L."/>
            <person name="Ma J."/>
        </authorList>
    </citation>
    <scope>NUCLEOTIDE SEQUENCE [LARGE SCALE GENOMIC DNA]</scope>
    <source>
        <strain evidence="5">JCM 18304</strain>
    </source>
</reference>
<evidence type="ECO:0000313" key="5">
    <source>
        <dbReference type="Proteomes" id="UP001501570"/>
    </source>
</evidence>
<feature type="chain" id="PRO_5045235626" evidence="2">
    <location>
        <begin position="30"/>
        <end position="395"/>
    </location>
</feature>
<dbReference type="InterPro" id="IPR012334">
    <property type="entry name" value="Pectin_lyas_fold"/>
</dbReference>
<evidence type="ECO:0000313" key="4">
    <source>
        <dbReference type="EMBL" id="GAA5197093.1"/>
    </source>
</evidence>
<dbReference type="InterPro" id="IPR022441">
    <property type="entry name" value="Para_beta_helix_rpt-2"/>
</dbReference>